<feature type="coiled-coil region" evidence="1">
    <location>
        <begin position="517"/>
        <end position="547"/>
    </location>
</feature>
<feature type="region of interest" description="Disordered" evidence="2">
    <location>
        <begin position="57"/>
        <end position="81"/>
    </location>
</feature>
<evidence type="ECO:0000259" key="4">
    <source>
        <dbReference type="Pfam" id="PF18515"/>
    </source>
</evidence>
<sequence>MRKGLIYRTILCYILLILIEKSHQNNIYKVNGNNENFQFSHLNFYSKNNEGLNFGRSKVSKGSNLPSEKSSDNNNDNDYSYKYYNSSIRRKKDNKNNVHSSNLFRPHLFVTLNEKHFANNPTHNSFLSKIKVTGPQEVNNNAMSSDKNPLSHYLRNNIIENEDPKLLDDNNLYQIDMIDENGNLKFSLYPHYVNIHVCKEMIHYSTYYNDGTENKNSNLYKILEPLSKYMHEVKSNCLNNKNKLLNEIHNLEDPKYYKNNVQGVYDENIKNYQFLRNEFEKCLNKYDENINKKIYEMNTDIRNMLSNTICRNNICDLKNYNLIVELYLFHINELPEKAYQNHLNNAKELLEFTSNVINDMDKRILGDKKTLYSINFVQSEINDIIKRYNFHLNHINKGISEIKHISTNQARLPNMNKTILMNKSFELAKTFSNFKIRKKGILQELLNTLIEDIKTRLKSILYPNNLDSEYKNITSKTKITLEAAEKCFSENKWKIKDYDMGSTLEMISVKNNGYEKLYILEKSINKLKKLLNDINNKYQTIKKAKIKLDGLVENKSADSTEQKKNLMNLLHIIESIKENDKIQNLEHYFIDINNINLETNLLIENVQNSLNQLMKLK</sequence>
<keyword evidence="1" id="KW-0175">Coiled coil</keyword>
<evidence type="ECO:0000313" key="6">
    <source>
        <dbReference type="Proteomes" id="UP000030694"/>
    </source>
</evidence>
<dbReference type="OMA" id="PYHARVY"/>
<evidence type="ECO:0000256" key="3">
    <source>
        <dbReference type="SAM" id="SignalP"/>
    </source>
</evidence>
<dbReference type="Proteomes" id="UP000030694">
    <property type="component" value="Unassembled WGS sequence"/>
</dbReference>
<name>A0A024X489_PLAFC</name>
<dbReference type="EMBL" id="KI927536">
    <property type="protein sequence ID" value="ETW59998.1"/>
    <property type="molecule type" value="Genomic_DNA"/>
</dbReference>
<gene>
    <name evidence="5" type="ORF">PFMC_04174</name>
</gene>
<proteinExistence type="predicted"/>
<evidence type="ECO:0000256" key="1">
    <source>
        <dbReference type="SAM" id="Coils"/>
    </source>
</evidence>
<evidence type="ECO:0000313" key="5">
    <source>
        <dbReference type="EMBL" id="ETW59998.1"/>
    </source>
</evidence>
<feature type="chain" id="PRO_5001537691" evidence="3">
    <location>
        <begin position="25"/>
        <end position="617"/>
    </location>
</feature>
<reference evidence="5 6" key="2">
    <citation type="submission" date="2013-02" db="EMBL/GenBank/DDBJ databases">
        <title>The Genome Sequence of Plasmodium falciparum CAMP/Malaysia.</title>
        <authorList>
            <consortium name="The Broad Institute Genome Sequencing Platform"/>
            <consortium name="The Broad Institute Genome Sequencing Center for Infectious Disease"/>
            <person name="Neafsey D."/>
            <person name="Cheeseman I."/>
            <person name="Volkman S."/>
            <person name="Adams J."/>
            <person name="Walker B."/>
            <person name="Young S.K."/>
            <person name="Zeng Q."/>
            <person name="Gargeya S."/>
            <person name="Fitzgerald M."/>
            <person name="Haas B."/>
            <person name="Abouelleil A."/>
            <person name="Alvarado L."/>
            <person name="Arachchi H.M."/>
            <person name="Berlin A.M."/>
            <person name="Chapman S.B."/>
            <person name="Dewar J."/>
            <person name="Goldberg J."/>
            <person name="Griggs A."/>
            <person name="Gujja S."/>
            <person name="Hansen M."/>
            <person name="Howarth C."/>
            <person name="Imamovic A."/>
            <person name="Larimer J."/>
            <person name="McCowan C."/>
            <person name="Murphy C."/>
            <person name="Neiman D."/>
            <person name="Pearson M."/>
            <person name="Priest M."/>
            <person name="Roberts A."/>
            <person name="Saif S."/>
            <person name="Shea T."/>
            <person name="Sisk P."/>
            <person name="Sykes S."/>
            <person name="Wortman J."/>
            <person name="Nusbaum C."/>
            <person name="Birren B."/>
        </authorList>
    </citation>
    <scope>NUCLEOTIDE SEQUENCE [LARGE SCALE GENOMIC DNA]</scope>
    <source>
        <strain evidence="5 6">CAMP/Malaysia</strain>
    </source>
</reference>
<evidence type="ECO:0000256" key="2">
    <source>
        <dbReference type="SAM" id="MobiDB-lite"/>
    </source>
</evidence>
<organism evidence="5 6">
    <name type="scientific">Plasmodium falciparum (isolate Camp / Malaysia)</name>
    <dbReference type="NCBI Taxonomy" id="5835"/>
    <lineage>
        <taxon>Eukaryota</taxon>
        <taxon>Sar</taxon>
        <taxon>Alveolata</taxon>
        <taxon>Apicomplexa</taxon>
        <taxon>Aconoidasida</taxon>
        <taxon>Haemosporida</taxon>
        <taxon>Plasmodiidae</taxon>
        <taxon>Plasmodium</taxon>
        <taxon>Plasmodium (Laverania)</taxon>
    </lineage>
</organism>
<feature type="compositionally biased region" description="Low complexity" evidence="2">
    <location>
        <begin position="72"/>
        <end position="81"/>
    </location>
</feature>
<accession>A0A024X489</accession>
<reference evidence="5 6" key="1">
    <citation type="submission" date="2013-02" db="EMBL/GenBank/DDBJ databases">
        <title>The Genome Annotation of Plasmodium falciparum CAMP/Malaysia.</title>
        <authorList>
            <consortium name="The Broad Institute Genome Sequencing Platform"/>
            <consortium name="The Broad Institute Genome Sequencing Center for Infectious Disease"/>
            <person name="Neafsey D."/>
            <person name="Hoffman S."/>
            <person name="Volkman S."/>
            <person name="Rosenthal P."/>
            <person name="Walker B."/>
            <person name="Young S.K."/>
            <person name="Zeng Q."/>
            <person name="Gargeya S."/>
            <person name="Fitzgerald M."/>
            <person name="Haas B."/>
            <person name="Abouelleil A."/>
            <person name="Allen A.W."/>
            <person name="Alvarado L."/>
            <person name="Arachchi H.M."/>
            <person name="Berlin A.M."/>
            <person name="Chapman S.B."/>
            <person name="Gainer-Dewar J."/>
            <person name="Goldberg J."/>
            <person name="Griggs A."/>
            <person name="Gujja S."/>
            <person name="Hansen M."/>
            <person name="Howarth C."/>
            <person name="Imamovic A."/>
            <person name="Ireland A."/>
            <person name="Larimer J."/>
            <person name="McCowan C."/>
            <person name="Murphy C."/>
            <person name="Pearson M."/>
            <person name="Poon T.W."/>
            <person name="Priest M."/>
            <person name="Roberts A."/>
            <person name="Saif S."/>
            <person name="Shea T."/>
            <person name="Sisk P."/>
            <person name="Sykes S."/>
            <person name="Wortman J."/>
            <person name="Nusbaum C."/>
            <person name="Birren B."/>
        </authorList>
    </citation>
    <scope>NUCLEOTIDE SEQUENCE [LARGE SCALE GENOMIC DNA]</scope>
    <source>
        <strain evidence="5 6">CAMP/Malaysia</strain>
    </source>
</reference>
<feature type="signal peptide" evidence="3">
    <location>
        <begin position="1"/>
        <end position="24"/>
    </location>
</feature>
<dbReference type="AlphaFoldDB" id="A0A024X489"/>
<keyword evidence="3" id="KW-0732">Signal</keyword>
<dbReference type="Pfam" id="PF18515">
    <property type="entry name" value="Rh5"/>
    <property type="match status" value="1"/>
</dbReference>
<dbReference type="InterPro" id="IPR041668">
    <property type="entry name" value="Rh5_CC"/>
</dbReference>
<feature type="domain" description="Rh5 coiled-coil" evidence="4">
    <location>
        <begin position="227"/>
        <end position="437"/>
    </location>
</feature>
<protein>
    <submittedName>
        <fullName evidence="5">Reticulocyte-binding protein 3</fullName>
    </submittedName>
</protein>